<evidence type="ECO:0000259" key="1">
    <source>
        <dbReference type="Pfam" id="PF11716"/>
    </source>
</evidence>
<dbReference type="GO" id="GO:0046872">
    <property type="term" value="F:metal ion binding"/>
    <property type="evidence" value="ECO:0007669"/>
    <property type="project" value="InterPro"/>
</dbReference>
<organism evidence="2 3">
    <name type="scientific">Nostocoides jenkinsii Ben 74</name>
    <dbReference type="NCBI Taxonomy" id="1193518"/>
    <lineage>
        <taxon>Bacteria</taxon>
        <taxon>Bacillati</taxon>
        <taxon>Actinomycetota</taxon>
        <taxon>Actinomycetes</taxon>
        <taxon>Micrococcales</taxon>
        <taxon>Intrasporangiaceae</taxon>
        <taxon>Nostocoides</taxon>
    </lineage>
</organism>
<evidence type="ECO:0000313" key="2">
    <source>
        <dbReference type="EMBL" id="CCI55072.1"/>
    </source>
</evidence>
<dbReference type="AlphaFoldDB" id="A0A077MH13"/>
<dbReference type="InterPro" id="IPR017517">
    <property type="entry name" value="Maleyloyr_isom"/>
</dbReference>
<keyword evidence="3" id="KW-1185">Reference proteome</keyword>
<name>A0A077MH13_9MICO</name>
<dbReference type="NCBIfam" id="TIGR03086">
    <property type="entry name" value="TIGR03086 family metal-binding protein"/>
    <property type="match status" value="1"/>
</dbReference>
<feature type="domain" description="Mycothiol-dependent maleylpyruvate isomerase metal-binding" evidence="1">
    <location>
        <begin position="18"/>
        <end position="137"/>
    </location>
</feature>
<comment type="caution">
    <text evidence="2">The sequence shown here is derived from an EMBL/GenBank/DDBJ whole genome shotgun (WGS) entry which is preliminary data.</text>
</comment>
<protein>
    <recommendedName>
        <fullName evidence="1">Mycothiol-dependent maleylpyruvate isomerase metal-binding domain-containing protein</fullName>
    </recommendedName>
</protein>
<dbReference type="EMBL" id="CAJC01000214">
    <property type="protein sequence ID" value="CCI55072.1"/>
    <property type="molecule type" value="Genomic_DNA"/>
</dbReference>
<dbReference type="InterPro" id="IPR034660">
    <property type="entry name" value="DinB/YfiT-like"/>
</dbReference>
<evidence type="ECO:0000313" key="3">
    <source>
        <dbReference type="Proteomes" id="UP000035720"/>
    </source>
</evidence>
<dbReference type="Pfam" id="PF11716">
    <property type="entry name" value="MDMPI_N"/>
    <property type="match status" value="1"/>
</dbReference>
<reference evidence="2 3" key="1">
    <citation type="journal article" date="2013" name="ISME J.">
        <title>A metabolic model for members of the genus Tetrasphaera involved in enhanced biological phosphorus removal.</title>
        <authorList>
            <person name="Kristiansen R."/>
            <person name="Nguyen H.T.T."/>
            <person name="Saunders A.M."/>
            <person name="Nielsen J.L."/>
            <person name="Wimmer R."/>
            <person name="Le V.Q."/>
            <person name="McIlroy S.J."/>
            <person name="Petrovski S."/>
            <person name="Seviour R.J."/>
            <person name="Calteau A."/>
            <person name="Nielsen K.L."/>
            <person name="Nielsen P.H."/>
        </authorList>
    </citation>
    <scope>NUCLEOTIDE SEQUENCE [LARGE SCALE GENOMIC DNA]</scope>
    <source>
        <strain evidence="2 3">Ben 74</strain>
    </source>
</reference>
<dbReference type="InterPro" id="IPR024344">
    <property type="entry name" value="MDMPI_metal-binding"/>
</dbReference>
<gene>
    <name evidence="2" type="ORF">BN13_980009</name>
</gene>
<sequence length="201" mass="20849">MTHDSPTTDPRATAEQTRDVLRSLADVLDAIPAEAADRPTPCAEFTVADLRGHIVGWATAFGAGFADPNGQAPDADAVTVDGSGGAQLRSAADQLVAGIADGGAERDLALAGGMAMPGAMALSMVLWEYQVHGWDIASATGQQWSPAEGPLEASIAFADQMLTPDFQGEGKAFAPRVEVPADAPALDRLVAMSGRDPRWTH</sequence>
<dbReference type="STRING" id="1193518.BN13_980009"/>
<dbReference type="RefSeq" id="WP_048547839.1">
    <property type="nucleotide sequence ID" value="NZ_HF571038.1"/>
</dbReference>
<accession>A0A077MH13</accession>
<dbReference type="InterPro" id="IPR017520">
    <property type="entry name" value="CHP03086"/>
</dbReference>
<dbReference type="Gene3D" id="1.20.120.450">
    <property type="entry name" value="dinb family like domain"/>
    <property type="match status" value="1"/>
</dbReference>
<dbReference type="NCBIfam" id="TIGR03083">
    <property type="entry name" value="maleylpyruvate isomerase family mycothiol-dependent enzyme"/>
    <property type="match status" value="1"/>
</dbReference>
<dbReference type="SUPFAM" id="SSF109854">
    <property type="entry name" value="DinB/YfiT-like putative metalloenzymes"/>
    <property type="match status" value="1"/>
</dbReference>
<proteinExistence type="predicted"/>
<dbReference type="OrthoDB" id="5185819at2"/>
<dbReference type="Proteomes" id="UP000035720">
    <property type="component" value="Unassembled WGS sequence"/>
</dbReference>